<proteinExistence type="evidence at transcript level"/>
<organism evidence="1">
    <name type="scientific">Amblyomma variegatum</name>
    <name type="common">Tropical bont tick</name>
    <dbReference type="NCBI Taxonomy" id="34610"/>
    <lineage>
        <taxon>Eukaryota</taxon>
        <taxon>Metazoa</taxon>
        <taxon>Ecdysozoa</taxon>
        <taxon>Arthropoda</taxon>
        <taxon>Chelicerata</taxon>
        <taxon>Arachnida</taxon>
        <taxon>Acari</taxon>
        <taxon>Parasitiformes</taxon>
        <taxon>Ixodida</taxon>
        <taxon>Ixodoidea</taxon>
        <taxon>Ixodidae</taxon>
        <taxon>Amblyomminae</taxon>
        <taxon>Amblyomma</taxon>
    </lineage>
</organism>
<dbReference type="AlphaFoldDB" id="F0J9T3"/>
<accession>F0J9T3</accession>
<dbReference type="EMBL" id="BK007634">
    <property type="protein sequence ID" value="DAA34608.1"/>
    <property type="molecule type" value="mRNA"/>
</dbReference>
<sequence length="58" mass="6789">MLQQVATCRVLLASFYCLKFIVCLKITFRCLTYKAFLCNRREWGRGEGVELLTANFHL</sequence>
<reference evidence="1" key="1">
    <citation type="journal article" date="2011" name="BMC Genomics">
        <title>A further insight into the sialome of the tropical bont tick, Amblyomma variegatum.</title>
        <authorList>
            <person name="Ribeiro J.M."/>
            <person name="Anderson J.M."/>
            <person name="Manoukis N.C."/>
            <person name="Meng Z."/>
            <person name="Francishetti I.M."/>
        </authorList>
    </citation>
    <scope>NUCLEOTIDE SEQUENCE</scope>
    <source>
        <strain evidence="1">Amb_var-1159</strain>
        <tissue evidence="1">Salivary gland</tissue>
    </source>
</reference>
<name>F0J9T3_AMBVA</name>
<protein>
    <submittedName>
        <fullName evidence="1">Hypothetical secreted peptide 1159</fullName>
    </submittedName>
</protein>
<evidence type="ECO:0000313" key="1">
    <source>
        <dbReference type="EMBL" id="DAA34608.1"/>
    </source>
</evidence>